<evidence type="ECO:0000313" key="7">
    <source>
        <dbReference type="EMBL" id="CEJ07487.1"/>
    </source>
</evidence>
<evidence type="ECO:0000259" key="5">
    <source>
        <dbReference type="PROSITE" id="PS50075"/>
    </source>
</evidence>
<proteinExistence type="predicted"/>
<gene>
    <name evidence="7" type="ORF">DEACI_1953</name>
    <name evidence="6" type="ORF">DEACI_2969</name>
</gene>
<evidence type="ECO:0000256" key="1">
    <source>
        <dbReference type="ARBA" id="ARBA00022450"/>
    </source>
</evidence>
<dbReference type="GO" id="GO:0071555">
    <property type="term" value="P:cell wall organization"/>
    <property type="evidence" value="ECO:0007669"/>
    <property type="project" value="UniProtKB-KW"/>
</dbReference>
<dbReference type="Gene3D" id="1.10.1200.10">
    <property type="entry name" value="ACP-like"/>
    <property type="match status" value="1"/>
</dbReference>
<dbReference type="PROSITE" id="PS50075">
    <property type="entry name" value="CARRIER"/>
    <property type="match status" value="1"/>
</dbReference>
<organism evidence="6">
    <name type="scientific">Acididesulfobacillus acetoxydans</name>
    <dbReference type="NCBI Taxonomy" id="1561005"/>
    <lineage>
        <taxon>Bacteria</taxon>
        <taxon>Bacillati</taxon>
        <taxon>Bacillota</taxon>
        <taxon>Clostridia</taxon>
        <taxon>Eubacteriales</taxon>
        <taxon>Peptococcaceae</taxon>
        <taxon>Acididesulfobacillus</taxon>
    </lineage>
</organism>
<dbReference type="InterPro" id="IPR003230">
    <property type="entry name" value="DltC"/>
</dbReference>
<dbReference type="InterPro" id="IPR036736">
    <property type="entry name" value="ACP-like_sf"/>
</dbReference>
<dbReference type="AlphaFoldDB" id="A0A8S0Y3Q2"/>
<dbReference type="Proteomes" id="UP001071230">
    <property type="component" value="Unassembled WGS sequence"/>
</dbReference>
<protein>
    <submittedName>
        <fullName evidence="6">D-Alanine-poly(Phosphoribitol) ligase</fullName>
        <ecNumber evidence="6 7">6.1.1.13</ecNumber>
    </submittedName>
    <submittedName>
        <fullName evidence="7">DltC: D-alanine--poly(Phosphoribitol) ligase, subunit 2</fullName>
    </submittedName>
</protein>
<keyword evidence="3" id="KW-0597">Phosphoprotein</keyword>
<dbReference type="NCBIfam" id="TIGR01688">
    <property type="entry name" value="dltC"/>
    <property type="match status" value="1"/>
</dbReference>
<keyword evidence="6" id="KW-0436">Ligase</keyword>
<accession>A0A8S0Y3Q2</accession>
<name>A0A8S0Y3Q2_9FIRM</name>
<dbReference type="SUPFAM" id="SSF47336">
    <property type="entry name" value="ACP-like"/>
    <property type="match status" value="1"/>
</dbReference>
<dbReference type="InterPro" id="IPR009081">
    <property type="entry name" value="PP-bd_ACP"/>
</dbReference>
<dbReference type="GO" id="GO:0036370">
    <property type="term" value="F:D-alanyl carrier activity"/>
    <property type="evidence" value="ECO:0007669"/>
    <property type="project" value="InterPro"/>
</dbReference>
<dbReference type="EC" id="6.1.1.13" evidence="6 7"/>
<dbReference type="RefSeq" id="WP_240985687.1">
    <property type="nucleotide sequence ID" value="NZ_CDGJ01000058.1"/>
</dbReference>
<reference evidence="6" key="2">
    <citation type="submission" date="2020-01" db="EMBL/GenBank/DDBJ databases">
        <authorList>
            <person name="Hornung B."/>
        </authorList>
    </citation>
    <scope>NUCLEOTIDE SEQUENCE</scope>
    <source>
        <strain evidence="6">PacBioINE</strain>
    </source>
</reference>
<dbReference type="EMBL" id="LR746496">
    <property type="protein sequence ID" value="CAA7602295.1"/>
    <property type="molecule type" value="Genomic_DNA"/>
</dbReference>
<dbReference type="NCBIfam" id="NF003464">
    <property type="entry name" value="PRK05087.1"/>
    <property type="match status" value="1"/>
</dbReference>
<reference evidence="7" key="1">
    <citation type="submission" date="2014-11" db="EMBL/GenBank/DDBJ databases">
        <authorList>
            <person name="Hornung B.V."/>
        </authorList>
    </citation>
    <scope>NUCLEOTIDE SEQUENCE</scope>
    <source>
        <strain evidence="7">INE</strain>
    </source>
</reference>
<feature type="domain" description="Carrier" evidence="5">
    <location>
        <begin position="17"/>
        <end position="94"/>
    </location>
</feature>
<dbReference type="KEGG" id="aacx:DEACI_2969"/>
<keyword evidence="8" id="KW-1185">Reference proteome</keyword>
<dbReference type="Proteomes" id="UP000836597">
    <property type="component" value="Chromosome"/>
</dbReference>
<evidence type="ECO:0000256" key="3">
    <source>
        <dbReference type="ARBA" id="ARBA00022553"/>
    </source>
</evidence>
<evidence type="ECO:0000256" key="4">
    <source>
        <dbReference type="ARBA" id="ARBA00023316"/>
    </source>
</evidence>
<sequence length="95" mass="10447">MHNQTTTEPNAEANNQAKIRSVILSALTDICGTAEVADNLQLDLFAHGLLDSFGLVELMLTIHEQLGLEIAPTEVERETWSTPEKIIGYLEGKAR</sequence>
<dbReference type="GO" id="GO:0016874">
    <property type="term" value="F:ligase activity"/>
    <property type="evidence" value="ECO:0007669"/>
    <property type="project" value="UniProtKB-KW"/>
</dbReference>
<keyword evidence="1" id="KW-0596">Phosphopantetheine</keyword>
<evidence type="ECO:0000313" key="6">
    <source>
        <dbReference type="EMBL" id="CAA7602295.1"/>
    </source>
</evidence>
<dbReference type="Pfam" id="PF00550">
    <property type="entry name" value="PP-binding"/>
    <property type="match status" value="1"/>
</dbReference>
<keyword evidence="4" id="KW-0961">Cell wall biogenesis/degradation</keyword>
<dbReference type="EMBL" id="CDGJ01000058">
    <property type="protein sequence ID" value="CEJ07487.1"/>
    <property type="molecule type" value="Genomic_DNA"/>
</dbReference>
<keyword evidence="2" id="KW-0963">Cytoplasm</keyword>
<evidence type="ECO:0000256" key="2">
    <source>
        <dbReference type="ARBA" id="ARBA00022490"/>
    </source>
</evidence>
<evidence type="ECO:0000313" key="8">
    <source>
        <dbReference type="Proteomes" id="UP001071230"/>
    </source>
</evidence>